<gene>
    <name evidence="4" type="ORF">GCM10009867_28290</name>
</gene>
<name>A0ABP6H897_9MICO</name>
<dbReference type="InterPro" id="IPR000182">
    <property type="entry name" value="GNAT_dom"/>
</dbReference>
<evidence type="ECO:0000256" key="1">
    <source>
        <dbReference type="ARBA" id="ARBA00022679"/>
    </source>
</evidence>
<feature type="domain" description="N-acetyltransferase" evidence="3">
    <location>
        <begin position="198"/>
        <end position="348"/>
    </location>
</feature>
<dbReference type="PROSITE" id="PS51186">
    <property type="entry name" value="GNAT"/>
    <property type="match status" value="1"/>
</dbReference>
<evidence type="ECO:0000313" key="5">
    <source>
        <dbReference type="Proteomes" id="UP001501326"/>
    </source>
</evidence>
<dbReference type="InterPro" id="IPR016181">
    <property type="entry name" value="Acyl_CoA_acyltransferase"/>
</dbReference>
<protein>
    <submittedName>
        <fullName evidence="4">GNAT family N-acetyltransferase</fullName>
    </submittedName>
</protein>
<evidence type="ECO:0000256" key="2">
    <source>
        <dbReference type="ARBA" id="ARBA00023315"/>
    </source>
</evidence>
<dbReference type="Pfam" id="PF00583">
    <property type="entry name" value="Acetyltransf_1"/>
    <property type="match status" value="1"/>
</dbReference>
<dbReference type="SUPFAM" id="SSF55729">
    <property type="entry name" value="Acyl-CoA N-acyltransferases (Nat)"/>
    <property type="match status" value="1"/>
</dbReference>
<keyword evidence="5" id="KW-1185">Reference proteome</keyword>
<dbReference type="RefSeq" id="WP_344194536.1">
    <property type="nucleotide sequence ID" value="NZ_BAAARN010000003.1"/>
</dbReference>
<dbReference type="EMBL" id="BAAARN010000003">
    <property type="protein sequence ID" value="GAA2738167.1"/>
    <property type="molecule type" value="Genomic_DNA"/>
</dbReference>
<proteinExistence type="predicted"/>
<reference evidence="5" key="1">
    <citation type="journal article" date="2019" name="Int. J. Syst. Evol. Microbiol.">
        <title>The Global Catalogue of Microorganisms (GCM) 10K type strain sequencing project: providing services to taxonomists for standard genome sequencing and annotation.</title>
        <authorList>
            <consortium name="The Broad Institute Genomics Platform"/>
            <consortium name="The Broad Institute Genome Sequencing Center for Infectious Disease"/>
            <person name="Wu L."/>
            <person name="Ma J."/>
        </authorList>
    </citation>
    <scope>NUCLEOTIDE SEQUENCE [LARGE SCALE GENOMIC DNA]</scope>
    <source>
        <strain evidence="5">JCM 16378</strain>
    </source>
</reference>
<dbReference type="Proteomes" id="UP001501326">
    <property type="component" value="Unassembled WGS sequence"/>
</dbReference>
<evidence type="ECO:0000259" key="3">
    <source>
        <dbReference type="PROSITE" id="PS51186"/>
    </source>
</evidence>
<evidence type="ECO:0000313" key="4">
    <source>
        <dbReference type="EMBL" id="GAA2738167.1"/>
    </source>
</evidence>
<dbReference type="PANTHER" id="PTHR43877">
    <property type="entry name" value="AMINOALKYLPHOSPHONATE N-ACETYLTRANSFERASE-RELATED-RELATED"/>
    <property type="match status" value="1"/>
</dbReference>
<dbReference type="InterPro" id="IPR050832">
    <property type="entry name" value="Bact_Acetyltransf"/>
</dbReference>
<accession>A0ABP6H897</accession>
<dbReference type="Gene3D" id="3.40.630.30">
    <property type="match status" value="1"/>
</dbReference>
<dbReference type="CDD" id="cd04301">
    <property type="entry name" value="NAT_SF"/>
    <property type="match status" value="1"/>
</dbReference>
<keyword evidence="1" id="KW-0808">Transferase</keyword>
<sequence>MNPVDPLADLPADWSTRVPSSQDVPALVRLVARHHEATRGSSSVDDTTVALEVAGHASWTRRQLLVTDGGGEARAWVRVHDRAAGRTVVDLTVDPQVPERHDVAAALFAWSEATALDIAGQRGLPGTQLDSGRHVGDEDQARWLAAAAYTKVRTWLQMSRPVAAAEAGEGVLSGPKPGVTVRRVATHENGLPVAGDLQTVHQMLEESFADHFNSYRESFPEFVQRLREDPGHRWDHWWIAEVETDGEVLPGGAIVSSVLAPDGDGVEGSYIDYIGVHRRARGRGVAKALLHTVIRDAAERGRNRVNLEVDADSPTGADGLYVSMGWATRYRTESWHRDVTLGSGGVSR</sequence>
<organism evidence="4 5">
    <name type="scientific">Pedococcus aerophilus</name>
    <dbReference type="NCBI Taxonomy" id="436356"/>
    <lineage>
        <taxon>Bacteria</taxon>
        <taxon>Bacillati</taxon>
        <taxon>Actinomycetota</taxon>
        <taxon>Actinomycetes</taxon>
        <taxon>Micrococcales</taxon>
        <taxon>Intrasporangiaceae</taxon>
        <taxon>Pedococcus</taxon>
    </lineage>
</organism>
<keyword evidence="2" id="KW-0012">Acyltransferase</keyword>
<comment type="caution">
    <text evidence="4">The sequence shown here is derived from an EMBL/GenBank/DDBJ whole genome shotgun (WGS) entry which is preliminary data.</text>
</comment>